<organism evidence="2 3">
    <name type="scientific">Eucalyptus globulus</name>
    <name type="common">Tasmanian blue gum</name>
    <dbReference type="NCBI Taxonomy" id="34317"/>
    <lineage>
        <taxon>Eukaryota</taxon>
        <taxon>Viridiplantae</taxon>
        <taxon>Streptophyta</taxon>
        <taxon>Embryophyta</taxon>
        <taxon>Tracheophyta</taxon>
        <taxon>Spermatophyta</taxon>
        <taxon>Magnoliopsida</taxon>
        <taxon>eudicotyledons</taxon>
        <taxon>Gunneridae</taxon>
        <taxon>Pentapetalae</taxon>
        <taxon>rosids</taxon>
        <taxon>malvids</taxon>
        <taxon>Myrtales</taxon>
        <taxon>Myrtaceae</taxon>
        <taxon>Myrtoideae</taxon>
        <taxon>Eucalypteae</taxon>
        <taxon>Eucalyptus</taxon>
    </lineage>
</organism>
<evidence type="ECO:0000256" key="1">
    <source>
        <dbReference type="SAM" id="Phobius"/>
    </source>
</evidence>
<keyword evidence="3" id="KW-1185">Reference proteome</keyword>
<reference evidence="2 3" key="1">
    <citation type="submission" date="2024-11" db="EMBL/GenBank/DDBJ databases">
        <title>Chromosome-level genome assembly of Eucalyptus globulus Labill. provides insights into its genome evolution.</title>
        <authorList>
            <person name="Li X."/>
        </authorList>
    </citation>
    <scope>NUCLEOTIDE SEQUENCE [LARGE SCALE GENOMIC DNA]</scope>
    <source>
        <strain evidence="2">CL2024</strain>
        <tissue evidence="2">Fresh tender leaves</tissue>
    </source>
</reference>
<name>A0ABD3JQD5_EUCGL</name>
<gene>
    <name evidence="2" type="ORF">ACJRO7_027125</name>
</gene>
<proteinExistence type="predicted"/>
<keyword evidence="1" id="KW-0812">Transmembrane</keyword>
<evidence type="ECO:0000313" key="2">
    <source>
        <dbReference type="EMBL" id="KAL3730069.1"/>
    </source>
</evidence>
<comment type="caution">
    <text evidence="2">The sequence shown here is derived from an EMBL/GenBank/DDBJ whole genome shotgun (WGS) entry which is preliminary data.</text>
</comment>
<dbReference type="EMBL" id="JBJKBG010000007">
    <property type="protein sequence ID" value="KAL3730069.1"/>
    <property type="molecule type" value="Genomic_DNA"/>
</dbReference>
<dbReference type="Proteomes" id="UP001634007">
    <property type="component" value="Unassembled WGS sequence"/>
</dbReference>
<keyword evidence="1" id="KW-1133">Transmembrane helix</keyword>
<keyword evidence="1" id="KW-0472">Membrane</keyword>
<sequence>MEVQRQQPYDPESNRVAARRAADRLTTGQILFAIYLIIANLLEAAGLVFVLRLFFVNPGPLRDPSPTVRVASLSLSLPSTPSLPSSIISGNWSVALSVENHLWRHQFGWDHAQLVLFYHGEFVAGMFLQRFGVAPRGNATLETGTAAFSRDVREWAARAMAMDSEDGGVMELELRLLNHDDDRSQNRSGWDSFDCHGLKVGFSSQNQSQVGSLLSGSTHKCT</sequence>
<feature type="transmembrane region" description="Helical" evidence="1">
    <location>
        <begin position="30"/>
        <end position="55"/>
    </location>
</feature>
<accession>A0ABD3JQD5</accession>
<evidence type="ECO:0000313" key="3">
    <source>
        <dbReference type="Proteomes" id="UP001634007"/>
    </source>
</evidence>
<protein>
    <submittedName>
        <fullName evidence="2">Uncharacterized protein</fullName>
    </submittedName>
</protein>
<dbReference type="AlphaFoldDB" id="A0ABD3JQD5"/>